<evidence type="ECO:0000256" key="3">
    <source>
        <dbReference type="ARBA" id="ARBA00022801"/>
    </source>
</evidence>
<dbReference type="GO" id="GO:0047974">
    <property type="term" value="F:guanosine deaminase activity"/>
    <property type="evidence" value="ECO:0007669"/>
    <property type="project" value="TreeGrafter"/>
</dbReference>
<dbReference type="PANTHER" id="PTHR11079">
    <property type="entry name" value="CYTOSINE DEAMINASE FAMILY MEMBER"/>
    <property type="match status" value="1"/>
</dbReference>
<dbReference type="PANTHER" id="PTHR11079:SF161">
    <property type="entry name" value="CMP_DCMP-TYPE DEAMINASE DOMAIN-CONTAINING PROTEIN"/>
    <property type="match status" value="1"/>
</dbReference>
<accession>A0A3B0U994</accession>
<dbReference type="InterPro" id="IPR002125">
    <property type="entry name" value="CMP_dCMP_dom"/>
</dbReference>
<dbReference type="InterPro" id="IPR016193">
    <property type="entry name" value="Cytidine_deaminase-like"/>
</dbReference>
<dbReference type="AlphaFoldDB" id="A0A3B0U994"/>
<keyword evidence="2" id="KW-0479">Metal-binding</keyword>
<dbReference type="PROSITE" id="PS00903">
    <property type="entry name" value="CYT_DCMP_DEAMINASES_1"/>
    <property type="match status" value="1"/>
</dbReference>
<evidence type="ECO:0000256" key="2">
    <source>
        <dbReference type="ARBA" id="ARBA00022723"/>
    </source>
</evidence>
<dbReference type="GO" id="GO:0006152">
    <property type="term" value="P:purine nucleoside catabolic process"/>
    <property type="evidence" value="ECO:0007669"/>
    <property type="project" value="TreeGrafter"/>
</dbReference>
<dbReference type="FunFam" id="3.40.140.10:FF:000011">
    <property type="entry name" value="tRNA-specific adenosine deaminase"/>
    <property type="match status" value="1"/>
</dbReference>
<dbReference type="PROSITE" id="PS51747">
    <property type="entry name" value="CYT_DCMP_DEAMINASES_2"/>
    <property type="match status" value="1"/>
</dbReference>
<dbReference type="GO" id="GO:0008892">
    <property type="term" value="F:guanine deaminase activity"/>
    <property type="evidence" value="ECO:0007669"/>
    <property type="project" value="UniProtKB-EC"/>
</dbReference>
<evidence type="ECO:0000256" key="4">
    <source>
        <dbReference type="ARBA" id="ARBA00022833"/>
    </source>
</evidence>
<dbReference type="CDD" id="cd01285">
    <property type="entry name" value="nucleoside_deaminase"/>
    <property type="match status" value="1"/>
</dbReference>
<dbReference type="InterPro" id="IPR016192">
    <property type="entry name" value="APOBEC/CMP_deaminase_Zn-bd"/>
</dbReference>
<evidence type="ECO:0000313" key="6">
    <source>
        <dbReference type="EMBL" id="VAW27525.1"/>
    </source>
</evidence>
<name>A0A3B0U994_9ZZZZ</name>
<keyword evidence="4" id="KW-0862">Zinc</keyword>
<sequence>MGKVDKKVFMAKAISLAEENVQSVHGGPFGAVVVKDGEIVGIGRNKVTVENDPTAHAEIVAIRDAAKKLGTFDLSGCQIYSSCEPCPMCLGAIYWARFDKLYYAATKDDAAKADFDDSFIYKEFSLPKEERSILSVQMMRESAVKVFDEWVKAENKIPY</sequence>
<dbReference type="SUPFAM" id="SSF53927">
    <property type="entry name" value="Cytidine deaminase-like"/>
    <property type="match status" value="1"/>
</dbReference>
<organism evidence="6">
    <name type="scientific">hydrothermal vent metagenome</name>
    <dbReference type="NCBI Taxonomy" id="652676"/>
    <lineage>
        <taxon>unclassified sequences</taxon>
        <taxon>metagenomes</taxon>
        <taxon>ecological metagenomes</taxon>
    </lineage>
</organism>
<evidence type="ECO:0000256" key="1">
    <source>
        <dbReference type="ARBA" id="ARBA00006576"/>
    </source>
</evidence>
<protein>
    <submittedName>
        <fullName evidence="6">Guanine deaminase</fullName>
        <ecNumber evidence="6">3.5.4.3</ecNumber>
    </submittedName>
</protein>
<feature type="domain" description="CMP/dCMP-type deaminase" evidence="5">
    <location>
        <begin position="4"/>
        <end position="128"/>
    </location>
</feature>
<reference evidence="6" key="1">
    <citation type="submission" date="2018-06" db="EMBL/GenBank/DDBJ databases">
        <authorList>
            <person name="Zhirakovskaya E."/>
        </authorList>
    </citation>
    <scope>NUCLEOTIDE SEQUENCE</scope>
</reference>
<gene>
    <name evidence="6" type="ORF">MNBD_BACTEROID07-714</name>
</gene>
<dbReference type="Pfam" id="PF00383">
    <property type="entry name" value="dCMP_cyt_deam_1"/>
    <property type="match status" value="1"/>
</dbReference>
<dbReference type="EMBL" id="UOET01000122">
    <property type="protein sequence ID" value="VAW27525.1"/>
    <property type="molecule type" value="Genomic_DNA"/>
</dbReference>
<comment type="similarity">
    <text evidence="1">Belongs to the cytidine and deoxycytidylate deaminase family.</text>
</comment>
<dbReference type="Gene3D" id="3.40.140.10">
    <property type="entry name" value="Cytidine Deaminase, domain 2"/>
    <property type="match status" value="1"/>
</dbReference>
<evidence type="ECO:0000259" key="5">
    <source>
        <dbReference type="PROSITE" id="PS51747"/>
    </source>
</evidence>
<dbReference type="EC" id="3.5.4.3" evidence="6"/>
<dbReference type="GO" id="GO:0008270">
    <property type="term" value="F:zinc ion binding"/>
    <property type="evidence" value="ECO:0007669"/>
    <property type="project" value="InterPro"/>
</dbReference>
<keyword evidence="3 6" id="KW-0378">Hydrolase</keyword>
<proteinExistence type="inferred from homology"/>